<organism evidence="7 8">
    <name type="scientific">Caenorhabditis japonica</name>
    <dbReference type="NCBI Taxonomy" id="281687"/>
    <lineage>
        <taxon>Eukaryota</taxon>
        <taxon>Metazoa</taxon>
        <taxon>Ecdysozoa</taxon>
        <taxon>Nematoda</taxon>
        <taxon>Chromadorea</taxon>
        <taxon>Rhabditida</taxon>
        <taxon>Rhabditina</taxon>
        <taxon>Rhabditomorpha</taxon>
        <taxon>Rhabditoidea</taxon>
        <taxon>Rhabditidae</taxon>
        <taxon>Peloderinae</taxon>
        <taxon>Caenorhabditis</taxon>
    </lineage>
</organism>
<dbReference type="PANTHER" id="PTHR23300:SF0">
    <property type="entry name" value="METHANETHIOL OXIDASE"/>
    <property type="match status" value="1"/>
</dbReference>
<evidence type="ECO:0000256" key="1">
    <source>
        <dbReference type="ARBA" id="ARBA00005177"/>
    </source>
</evidence>
<comment type="similarity">
    <text evidence="2">Belongs to the selenium-binding protein family.</text>
</comment>
<dbReference type="GO" id="GO:0018549">
    <property type="term" value="F:methanethiol oxidase activity"/>
    <property type="evidence" value="ECO:0007669"/>
    <property type="project" value="UniProtKB-EC"/>
</dbReference>
<evidence type="ECO:0000313" key="7">
    <source>
        <dbReference type="EnsemblMetazoa" id="CJA03090.1"/>
    </source>
</evidence>
<evidence type="ECO:0000256" key="4">
    <source>
        <dbReference type="ARBA" id="ARBA00015601"/>
    </source>
</evidence>
<dbReference type="SUPFAM" id="SSF75011">
    <property type="entry name" value="3-carboxy-cis,cis-mucoante lactonizing enzyme"/>
    <property type="match status" value="1"/>
</dbReference>
<dbReference type="InterPro" id="IPR015943">
    <property type="entry name" value="WD40/YVTN_repeat-like_dom_sf"/>
</dbReference>
<dbReference type="InterPro" id="IPR008826">
    <property type="entry name" value="Se-bd"/>
</dbReference>
<keyword evidence="5" id="KW-0711">Selenium</keyword>
<proteinExistence type="inferred from homology"/>
<dbReference type="OMA" id="AYDFWWH"/>
<evidence type="ECO:0000313" key="8">
    <source>
        <dbReference type="Proteomes" id="UP000005237"/>
    </source>
</evidence>
<dbReference type="PANTHER" id="PTHR23300">
    <property type="entry name" value="METHANETHIOL OXIDASE"/>
    <property type="match status" value="1"/>
</dbReference>
<protein>
    <recommendedName>
        <fullName evidence="4">Methanethiol oxidase</fullName>
        <ecNumber evidence="3">1.8.3.4</ecNumber>
    </recommendedName>
</protein>
<sequence length="471" mass="52127">MSSCKSKCGGPGYASPQDAIRGPRESILFVTAPHAADGPDAILTVDVNPNSETYCQVVSRVDVPNIGDEVHHTGWNACSSCHDDGGKKRTHLIVPCLNSDRVYVINVENPLSIFLETTVEPAKLHALNLSFPHTSHCLADGNIMISTLGTSSGTPSGNFLLLDGKTFEPKGTWPSDGRTVPFNYDFWYQPRRNIMISTEWGSPNHIKEGFNPGHIAEKLYGNSVHIFDWEQKKHVQTIDLPMPQGALPLEVRYLHEPTSENAFVGCAFGSSIFRIHPDPQNPDKQTATLVAEIPSLNVTGWALPEMPALITDILISMDDRFLYVSCWLHGDIRQYDISDPAHPKLHSRVYVGGSVHSETKVSVEGQKGEDVVPALYVKGRRVEGGPQMLQLSLDGHRLYVTTSLYKKWDEQFYPGNTKQGAVMVQIDVDPTTFEMKVNPKFLIDFGTIQGGPYLAHEMRYPGGDCTSDIWI</sequence>
<evidence type="ECO:0000256" key="2">
    <source>
        <dbReference type="ARBA" id="ARBA00005606"/>
    </source>
</evidence>
<dbReference type="Proteomes" id="UP000005237">
    <property type="component" value="Unassembled WGS sequence"/>
</dbReference>
<name>A0A8R1HM35_CAEJA</name>
<comment type="pathway">
    <text evidence="1">Organosulfur degradation.</text>
</comment>
<dbReference type="Pfam" id="PF05694">
    <property type="entry name" value="SBP56"/>
    <property type="match status" value="1"/>
</dbReference>
<dbReference type="AlphaFoldDB" id="A0A8R1HM35"/>
<keyword evidence="8" id="KW-1185">Reference proteome</keyword>
<reference evidence="7" key="2">
    <citation type="submission" date="2022-06" db="UniProtKB">
        <authorList>
            <consortium name="EnsemblMetazoa"/>
        </authorList>
    </citation>
    <scope>IDENTIFICATION</scope>
    <source>
        <strain evidence="7">DF5081</strain>
    </source>
</reference>
<dbReference type="EnsemblMetazoa" id="CJA03090.1">
    <property type="protein sequence ID" value="CJA03090.1"/>
    <property type="gene ID" value="WBGene00122294"/>
</dbReference>
<evidence type="ECO:0000256" key="3">
    <source>
        <dbReference type="ARBA" id="ARBA00012510"/>
    </source>
</evidence>
<dbReference type="GO" id="GO:0008430">
    <property type="term" value="F:selenium binding"/>
    <property type="evidence" value="ECO:0007669"/>
    <property type="project" value="InterPro"/>
</dbReference>
<evidence type="ECO:0000256" key="5">
    <source>
        <dbReference type="ARBA" id="ARBA00023266"/>
    </source>
</evidence>
<evidence type="ECO:0000256" key="6">
    <source>
        <dbReference type="ARBA" id="ARBA00047539"/>
    </source>
</evidence>
<reference evidence="8" key="1">
    <citation type="submission" date="2010-08" db="EMBL/GenBank/DDBJ databases">
        <authorList>
            <consortium name="Caenorhabditis japonica Sequencing Consortium"/>
            <person name="Wilson R.K."/>
        </authorList>
    </citation>
    <scope>NUCLEOTIDE SEQUENCE [LARGE SCALE GENOMIC DNA]</scope>
    <source>
        <strain evidence="8">DF5081</strain>
    </source>
</reference>
<dbReference type="EC" id="1.8.3.4" evidence="3"/>
<comment type="catalytic activity">
    <reaction evidence="6">
        <text>methanethiol + O2 + H2O = hydrogen sulfide + formaldehyde + H2O2 + H(+)</text>
        <dbReference type="Rhea" id="RHEA:11812"/>
        <dbReference type="ChEBI" id="CHEBI:15377"/>
        <dbReference type="ChEBI" id="CHEBI:15378"/>
        <dbReference type="ChEBI" id="CHEBI:15379"/>
        <dbReference type="ChEBI" id="CHEBI:16007"/>
        <dbReference type="ChEBI" id="CHEBI:16240"/>
        <dbReference type="ChEBI" id="CHEBI:16842"/>
        <dbReference type="ChEBI" id="CHEBI:29919"/>
        <dbReference type="EC" id="1.8.3.4"/>
    </reaction>
</comment>
<accession>A0A8R1HM35</accession>
<dbReference type="Gene3D" id="2.130.10.10">
    <property type="entry name" value="YVTN repeat-like/Quinoprotein amine dehydrogenase"/>
    <property type="match status" value="1"/>
</dbReference>